<feature type="domain" description="TPM" evidence="4">
    <location>
        <begin position="30"/>
        <end position="148"/>
    </location>
</feature>
<comment type="caution">
    <text evidence="5">The sequence shown here is derived from an EMBL/GenBank/DDBJ whole genome shotgun (WGS) entry which is preliminary data.</text>
</comment>
<dbReference type="Pfam" id="PF04536">
    <property type="entry name" value="TPM_phosphatase"/>
    <property type="match status" value="1"/>
</dbReference>
<gene>
    <name evidence="5" type="ORF">INF28_10335</name>
</gene>
<dbReference type="Proteomes" id="UP000806542">
    <property type="component" value="Unassembled WGS sequence"/>
</dbReference>
<dbReference type="InterPro" id="IPR007621">
    <property type="entry name" value="TPM_dom"/>
</dbReference>
<feature type="region of interest" description="Disordered" evidence="1">
    <location>
        <begin position="236"/>
        <end position="259"/>
    </location>
</feature>
<organism evidence="5 6">
    <name type="scientific">Ructibacterium gallinarum</name>
    <dbReference type="NCBI Taxonomy" id="2779355"/>
    <lineage>
        <taxon>Bacteria</taxon>
        <taxon>Bacillati</taxon>
        <taxon>Bacillota</taxon>
        <taxon>Clostridia</taxon>
        <taxon>Eubacteriales</taxon>
        <taxon>Oscillospiraceae</taxon>
        <taxon>Ructibacterium</taxon>
    </lineage>
</organism>
<keyword evidence="3" id="KW-0732">Signal</keyword>
<dbReference type="AlphaFoldDB" id="A0A9D5R8X0"/>
<evidence type="ECO:0000256" key="2">
    <source>
        <dbReference type="SAM" id="Phobius"/>
    </source>
</evidence>
<accession>A0A9D5R8X0</accession>
<feature type="signal peptide" evidence="3">
    <location>
        <begin position="1"/>
        <end position="23"/>
    </location>
</feature>
<dbReference type="Gene3D" id="3.10.310.50">
    <property type="match status" value="1"/>
</dbReference>
<evidence type="ECO:0000259" key="4">
    <source>
        <dbReference type="Pfam" id="PF04536"/>
    </source>
</evidence>
<evidence type="ECO:0000313" key="6">
    <source>
        <dbReference type="Proteomes" id="UP000806542"/>
    </source>
</evidence>
<dbReference type="EMBL" id="JADCKB010000024">
    <property type="protein sequence ID" value="MBE5040856.1"/>
    <property type="molecule type" value="Genomic_DNA"/>
</dbReference>
<protein>
    <submittedName>
        <fullName evidence="5">TPM domain-containing protein</fullName>
    </submittedName>
</protein>
<keyword evidence="2" id="KW-1133">Transmembrane helix</keyword>
<keyword evidence="2" id="KW-0472">Membrane</keyword>
<proteinExistence type="predicted"/>
<keyword evidence="2" id="KW-0812">Transmembrane</keyword>
<name>A0A9D5R8X0_9FIRM</name>
<feature type="chain" id="PRO_5038759486" evidence="3">
    <location>
        <begin position="24"/>
        <end position="259"/>
    </location>
</feature>
<feature type="transmembrane region" description="Helical" evidence="2">
    <location>
        <begin position="170"/>
        <end position="191"/>
    </location>
</feature>
<sequence>MKKIILAITVMIICAASAFPAFAVFENPPITDEAAYLTENQLDELSEQLEEIRKQYNFDVAIYTENVMSGEDAMNTADDIFDYNGYGAGGGADGILLYVSANPRKYWFTIHGSGESFFNDNGLAYLENKVLPYLTENDYHSAFKAYAEYSGELLEMAAQGKPFNKKQYDMKYLLCVIGGALLLPLLLAFAFMKRKLEKMKTAVKQDYAANYMKPGSMNLALSRDIFLYSTVIKTEKPKSNSSSHTSSSGESHGGRGGSY</sequence>
<evidence type="ECO:0000256" key="1">
    <source>
        <dbReference type="SAM" id="MobiDB-lite"/>
    </source>
</evidence>
<dbReference type="RefSeq" id="WP_154557440.1">
    <property type="nucleotide sequence ID" value="NZ_JADCKB010000024.1"/>
</dbReference>
<feature type="compositionally biased region" description="Low complexity" evidence="1">
    <location>
        <begin position="239"/>
        <end position="250"/>
    </location>
</feature>
<evidence type="ECO:0000313" key="5">
    <source>
        <dbReference type="EMBL" id="MBE5040856.1"/>
    </source>
</evidence>
<evidence type="ECO:0000256" key="3">
    <source>
        <dbReference type="SAM" id="SignalP"/>
    </source>
</evidence>
<reference evidence="5" key="1">
    <citation type="submission" date="2020-10" db="EMBL/GenBank/DDBJ databases">
        <title>ChiBAC.</title>
        <authorList>
            <person name="Zenner C."/>
            <person name="Hitch T.C.A."/>
            <person name="Clavel T."/>
        </authorList>
    </citation>
    <scope>NUCLEOTIDE SEQUENCE</scope>
    <source>
        <strain evidence="5">DSM 107454</strain>
    </source>
</reference>
<keyword evidence="6" id="KW-1185">Reference proteome</keyword>